<dbReference type="InterPro" id="IPR044068">
    <property type="entry name" value="CB"/>
</dbReference>
<name>A0ABU1JDS2_9MICC</name>
<evidence type="ECO:0000256" key="4">
    <source>
        <dbReference type="PROSITE-ProRule" id="PRU01248"/>
    </source>
</evidence>
<evidence type="ECO:0000313" key="7">
    <source>
        <dbReference type="EMBL" id="MDR6270574.1"/>
    </source>
</evidence>
<evidence type="ECO:0000259" key="6">
    <source>
        <dbReference type="PROSITE" id="PS51900"/>
    </source>
</evidence>
<dbReference type="InterPro" id="IPR013762">
    <property type="entry name" value="Integrase-like_cat_sf"/>
</dbReference>
<evidence type="ECO:0000256" key="2">
    <source>
        <dbReference type="ARBA" id="ARBA00023125"/>
    </source>
</evidence>
<feature type="domain" description="Tyr recombinase" evidence="5">
    <location>
        <begin position="141"/>
        <end position="332"/>
    </location>
</feature>
<dbReference type="Pfam" id="PF00589">
    <property type="entry name" value="Phage_integrase"/>
    <property type="match status" value="1"/>
</dbReference>
<dbReference type="SUPFAM" id="SSF56349">
    <property type="entry name" value="DNA breaking-rejoining enzymes"/>
    <property type="match status" value="1"/>
</dbReference>
<feature type="domain" description="Core-binding (CB)" evidence="6">
    <location>
        <begin position="38"/>
        <end position="118"/>
    </location>
</feature>
<dbReference type="PROSITE" id="PS51898">
    <property type="entry name" value="TYR_RECOMBINASE"/>
    <property type="match status" value="1"/>
</dbReference>
<proteinExistence type="inferred from homology"/>
<dbReference type="Gene3D" id="1.10.443.10">
    <property type="entry name" value="Intergrase catalytic core"/>
    <property type="match status" value="1"/>
</dbReference>
<dbReference type="InterPro" id="IPR010998">
    <property type="entry name" value="Integrase_recombinase_N"/>
</dbReference>
<dbReference type="Proteomes" id="UP001185069">
    <property type="component" value="Unassembled WGS sequence"/>
</dbReference>
<dbReference type="PANTHER" id="PTHR30349">
    <property type="entry name" value="PHAGE INTEGRASE-RELATED"/>
    <property type="match status" value="1"/>
</dbReference>
<accession>A0ABU1JDS2</accession>
<protein>
    <submittedName>
        <fullName evidence="7">Integrase</fullName>
    </submittedName>
</protein>
<evidence type="ECO:0000256" key="3">
    <source>
        <dbReference type="ARBA" id="ARBA00023172"/>
    </source>
</evidence>
<dbReference type="RefSeq" id="WP_309799744.1">
    <property type="nucleotide sequence ID" value="NZ_BAAAHY010000007.1"/>
</dbReference>
<keyword evidence="3" id="KW-0233">DNA recombination</keyword>
<keyword evidence="2 4" id="KW-0238">DNA-binding</keyword>
<dbReference type="InterPro" id="IPR050090">
    <property type="entry name" value="Tyrosine_recombinase_XerCD"/>
</dbReference>
<reference evidence="7 8" key="1">
    <citation type="submission" date="2023-07" db="EMBL/GenBank/DDBJ databases">
        <title>Sequencing the genomes of 1000 actinobacteria strains.</title>
        <authorList>
            <person name="Klenk H.-P."/>
        </authorList>
    </citation>
    <scope>NUCLEOTIDE SEQUENCE [LARGE SCALE GENOMIC DNA]</scope>
    <source>
        <strain evidence="7 8">DSM 14555</strain>
    </source>
</reference>
<gene>
    <name evidence="7" type="ORF">JOE69_002812</name>
</gene>
<comment type="caution">
    <text evidence="7">The sequence shown here is derived from an EMBL/GenBank/DDBJ whole genome shotgun (WGS) entry which is preliminary data.</text>
</comment>
<organism evidence="7 8">
    <name type="scientific">Arthrobacter russicus</name>
    <dbReference type="NCBI Taxonomy" id="172040"/>
    <lineage>
        <taxon>Bacteria</taxon>
        <taxon>Bacillati</taxon>
        <taxon>Actinomycetota</taxon>
        <taxon>Actinomycetes</taxon>
        <taxon>Micrococcales</taxon>
        <taxon>Micrococcaceae</taxon>
        <taxon>Arthrobacter</taxon>
    </lineage>
</organism>
<dbReference type="PROSITE" id="PS51900">
    <property type="entry name" value="CB"/>
    <property type="match status" value="1"/>
</dbReference>
<dbReference type="CDD" id="cd01189">
    <property type="entry name" value="INT_ICEBs1_C_like"/>
    <property type="match status" value="1"/>
</dbReference>
<evidence type="ECO:0000256" key="1">
    <source>
        <dbReference type="ARBA" id="ARBA00008857"/>
    </source>
</evidence>
<dbReference type="InterPro" id="IPR002104">
    <property type="entry name" value="Integrase_catalytic"/>
</dbReference>
<dbReference type="EMBL" id="JAVDQF010000001">
    <property type="protein sequence ID" value="MDR6270574.1"/>
    <property type="molecule type" value="Genomic_DNA"/>
</dbReference>
<comment type="similarity">
    <text evidence="1">Belongs to the 'phage' integrase family.</text>
</comment>
<dbReference type="Gene3D" id="1.10.150.130">
    <property type="match status" value="1"/>
</dbReference>
<evidence type="ECO:0000259" key="5">
    <source>
        <dbReference type="PROSITE" id="PS51898"/>
    </source>
</evidence>
<evidence type="ECO:0000313" key="8">
    <source>
        <dbReference type="Proteomes" id="UP001185069"/>
    </source>
</evidence>
<keyword evidence="8" id="KW-1185">Reference proteome</keyword>
<sequence length="351" mass="39194">MTYASRVEAEEWKRRLDANRGSLKAIEAEIARSKESGPTVEEAFERHIGQLMGTEKFTLKKYRDNVRLYFSEIADRKVSGFNRDDVIEWMRWMESRGLSPKTIADIRGLLSAMLTTAIHDGHLVTNPCKGVRLPKDMRVTDGMSPMTYEIWAAIMAQMDPSFIPFFDLLIGTGFRLNEATVLGEEDFMLDQPTSLVKVDKTWKRSASGGYLIGPPKTRRSRRTVSIAPSTAESIRPLVENANGGFVFTLKRGGVIRPANLYRTAWYPACEAAGLRGNDRPRIHDIRHTHASWMIAGGMDIFTLSRRLGHESIVTTSNTYGHLLPDALFKSAAIAQAVLEASPPIGLPELTP</sequence>
<dbReference type="InterPro" id="IPR011010">
    <property type="entry name" value="DNA_brk_join_enz"/>
</dbReference>
<dbReference type="PANTHER" id="PTHR30349:SF64">
    <property type="entry name" value="PROPHAGE INTEGRASE INTD-RELATED"/>
    <property type="match status" value="1"/>
</dbReference>